<dbReference type="AlphaFoldDB" id="A0A4Y1WZN1"/>
<evidence type="ECO:0000313" key="1">
    <source>
        <dbReference type="EMBL" id="BBL06471.1"/>
    </source>
</evidence>
<organism evidence="1 2">
    <name type="scientific">Alistipes dispar</name>
    <dbReference type="NCBI Taxonomy" id="2585119"/>
    <lineage>
        <taxon>Bacteria</taxon>
        <taxon>Pseudomonadati</taxon>
        <taxon>Bacteroidota</taxon>
        <taxon>Bacteroidia</taxon>
        <taxon>Bacteroidales</taxon>
        <taxon>Rikenellaceae</taxon>
        <taxon>Alistipes</taxon>
    </lineage>
</organism>
<proteinExistence type="predicted"/>
<protein>
    <recommendedName>
        <fullName evidence="3">ABC transporter substrate-binding protein</fullName>
    </recommendedName>
</protein>
<evidence type="ECO:0008006" key="3">
    <source>
        <dbReference type="Google" id="ProtNLM"/>
    </source>
</evidence>
<dbReference type="RefSeq" id="WP_162852159.1">
    <property type="nucleotide sequence ID" value="NZ_AP019736.1"/>
</dbReference>
<dbReference type="KEGG" id="ada:A5CPEGH6_11090"/>
<keyword evidence="2" id="KW-1185">Reference proteome</keyword>
<name>A0A4Y1WZN1_9BACT</name>
<dbReference type="Proteomes" id="UP000319374">
    <property type="component" value="Chromosome"/>
</dbReference>
<dbReference type="GeneID" id="98673086"/>
<evidence type="ECO:0000313" key="2">
    <source>
        <dbReference type="Proteomes" id="UP000319374"/>
    </source>
</evidence>
<dbReference type="SUPFAM" id="SSF53850">
    <property type="entry name" value="Periplasmic binding protein-like II"/>
    <property type="match status" value="1"/>
</dbReference>
<dbReference type="Gene3D" id="3.40.190.10">
    <property type="entry name" value="Periplasmic binding protein-like II"/>
    <property type="match status" value="1"/>
</dbReference>
<reference evidence="2" key="1">
    <citation type="submission" date="2019-06" db="EMBL/GenBank/DDBJ databases">
        <title>Alistipes onderdonkii subsp. vulgaris subsp. nov., Alistipes dispar sp. nov. and Alistipes communis sp. nov., isolated from human faeces, and creation of Alistipes onderdonkii subsp. onderdonkii subsp. nov.</title>
        <authorList>
            <person name="Sakamoto M."/>
            <person name="Ikeyama N."/>
            <person name="Ogata Y."/>
            <person name="Suda W."/>
            <person name="Iino T."/>
            <person name="Hattori M."/>
            <person name="Ohkuma M."/>
        </authorList>
    </citation>
    <scope>NUCLEOTIDE SEQUENCE [LARGE SCALE GENOMIC DNA]</scope>
    <source>
        <strain evidence="2">5CPEGH6</strain>
    </source>
</reference>
<dbReference type="EMBL" id="AP019736">
    <property type="protein sequence ID" value="BBL06471.1"/>
    <property type="molecule type" value="Genomic_DNA"/>
</dbReference>
<gene>
    <name evidence="1" type="ORF">A5CPEGH6_11090</name>
</gene>
<accession>A0A4Y1WZN1</accession>
<sequence length="185" mass="20303">MMVTVPRIAAVSCFSATPFIYGIRHEGNLRAELLLSDPDTVIQHFIERKADIALLPFTAVPLLSDAHIVTRYCIGGVPSAREALLGGDDPLLAAWKECGELPFAFAVWAAHGDTDPDTVEALQHALTYGLERSYEAVLSSPFASDPQRGYDTLSHFDYIFDNQKNQALRKFWDSGVKVAPRANPG</sequence>